<dbReference type="RefSeq" id="WP_126420763.1">
    <property type="nucleotide sequence ID" value="NZ_AP019367.1"/>
</dbReference>
<keyword evidence="2" id="KW-0560">Oxidoreductase</keyword>
<evidence type="ECO:0000259" key="4">
    <source>
        <dbReference type="Pfam" id="PF22725"/>
    </source>
</evidence>
<proteinExistence type="inferred from homology"/>
<reference evidence="6" key="1">
    <citation type="submission" date="2018-11" db="EMBL/GenBank/DDBJ databases">
        <title>Comparative genomics of Parolsenella catena and Libanicoccus massiliensis: Reclassification of Libanicoccus massiliensis as Parolsenella massiliensis comb. nov.</title>
        <authorList>
            <person name="Sakamoto M."/>
            <person name="Ikeyama N."/>
            <person name="Murakami T."/>
            <person name="Mori H."/>
            <person name="Yuki M."/>
            <person name="Ohkuma M."/>
        </authorList>
    </citation>
    <scope>NUCLEOTIDE SEQUENCE [LARGE SCALE GENOMIC DNA]</scope>
    <source>
        <strain evidence="6">JCM 31932</strain>
    </source>
</reference>
<dbReference type="AlphaFoldDB" id="A0A3G9JVX8"/>
<dbReference type="GeneID" id="88848298"/>
<dbReference type="KEGG" id="pcat:Pcatena_01550"/>
<dbReference type="Pfam" id="PF22725">
    <property type="entry name" value="GFO_IDH_MocA_C3"/>
    <property type="match status" value="1"/>
</dbReference>
<dbReference type="InterPro" id="IPR000683">
    <property type="entry name" value="Gfo/Idh/MocA-like_OxRdtase_N"/>
</dbReference>
<dbReference type="Gene3D" id="3.40.50.720">
    <property type="entry name" value="NAD(P)-binding Rossmann-like Domain"/>
    <property type="match status" value="1"/>
</dbReference>
<dbReference type="PANTHER" id="PTHR22604:SF105">
    <property type="entry name" value="TRANS-1,2-DIHYDROBENZENE-1,2-DIOL DEHYDROGENASE"/>
    <property type="match status" value="1"/>
</dbReference>
<dbReference type="InterPro" id="IPR050984">
    <property type="entry name" value="Gfo/Idh/MocA_domain"/>
</dbReference>
<sequence length="362" mass="39920">MADNTNAGPIDAAAAAKAAFASVEGKPFPSDLFEAPQLRWAVIGCGGIANEMAQSLALAGRKFVAVQNRTHAKAVAFAERWGIERVYETPEQLYADPDVDAIYISTPHNTHIGFMRGALAAGKHVLCEKSITLNSEELDEAIKLADEHHVELVDATTILHMPLYRGIIARAMAGDFGKLNLATLNFGSYKPYDPENHFFSRNRAGGAMLEIGVYPVTLARLFMVSQPVDVISICNACETGVDVTSGIVMRNAEMQMATITMSLHSKQPKRAMLSFEDCYIEIMNYPRADHATITWTADNRREEVHLGEEAYALCYEVADLERAVAGDEIEHSMLAYTVDNMQIMTQLRRQWGVTYPEEEGLA</sequence>
<evidence type="ECO:0000313" key="6">
    <source>
        <dbReference type="Proteomes" id="UP000273154"/>
    </source>
</evidence>
<gene>
    <name evidence="5" type="primary">yulF_1</name>
    <name evidence="5" type="ORF">Pcatena_01550</name>
</gene>
<dbReference type="Gene3D" id="3.30.360.10">
    <property type="entry name" value="Dihydrodipicolinate Reductase, domain 2"/>
    <property type="match status" value="1"/>
</dbReference>
<name>A0A3G9JVX8_9ACTN</name>
<dbReference type="EMBL" id="AP019367">
    <property type="protein sequence ID" value="BBH49568.1"/>
    <property type="molecule type" value="Genomic_DNA"/>
</dbReference>
<dbReference type="SUPFAM" id="SSF51735">
    <property type="entry name" value="NAD(P)-binding Rossmann-fold domains"/>
    <property type="match status" value="1"/>
</dbReference>
<dbReference type="Proteomes" id="UP000273154">
    <property type="component" value="Chromosome"/>
</dbReference>
<dbReference type="InterPro" id="IPR036291">
    <property type="entry name" value="NAD(P)-bd_dom_sf"/>
</dbReference>
<dbReference type="GO" id="GO:0000166">
    <property type="term" value="F:nucleotide binding"/>
    <property type="evidence" value="ECO:0007669"/>
    <property type="project" value="InterPro"/>
</dbReference>
<protein>
    <submittedName>
        <fullName evidence="5">Oxidoreductase</fullName>
    </submittedName>
</protein>
<dbReference type="OrthoDB" id="9815825at2"/>
<keyword evidence="6" id="KW-1185">Reference proteome</keyword>
<evidence type="ECO:0000256" key="2">
    <source>
        <dbReference type="ARBA" id="ARBA00023002"/>
    </source>
</evidence>
<evidence type="ECO:0000259" key="3">
    <source>
        <dbReference type="Pfam" id="PF01408"/>
    </source>
</evidence>
<organism evidence="5 6">
    <name type="scientific">Parolsenella catena</name>
    <dbReference type="NCBI Taxonomy" id="2003188"/>
    <lineage>
        <taxon>Bacteria</taxon>
        <taxon>Bacillati</taxon>
        <taxon>Actinomycetota</taxon>
        <taxon>Coriobacteriia</taxon>
        <taxon>Coriobacteriales</taxon>
        <taxon>Atopobiaceae</taxon>
        <taxon>Parolsenella</taxon>
    </lineage>
</organism>
<dbReference type="SUPFAM" id="SSF55347">
    <property type="entry name" value="Glyceraldehyde-3-phosphate dehydrogenase-like, C-terminal domain"/>
    <property type="match status" value="1"/>
</dbReference>
<feature type="domain" description="GFO/IDH/MocA-like oxidoreductase" evidence="4">
    <location>
        <begin position="173"/>
        <end position="269"/>
    </location>
</feature>
<accession>A0A3G9JVX8</accession>
<evidence type="ECO:0000313" key="5">
    <source>
        <dbReference type="EMBL" id="BBH49568.1"/>
    </source>
</evidence>
<dbReference type="Pfam" id="PF01408">
    <property type="entry name" value="GFO_IDH_MocA"/>
    <property type="match status" value="1"/>
</dbReference>
<dbReference type="GO" id="GO:0016491">
    <property type="term" value="F:oxidoreductase activity"/>
    <property type="evidence" value="ECO:0007669"/>
    <property type="project" value="UniProtKB-KW"/>
</dbReference>
<comment type="similarity">
    <text evidence="1">Belongs to the Gfo/Idh/MocA family.</text>
</comment>
<dbReference type="InterPro" id="IPR055170">
    <property type="entry name" value="GFO_IDH_MocA-like_dom"/>
</dbReference>
<dbReference type="PANTHER" id="PTHR22604">
    <property type="entry name" value="OXIDOREDUCTASES"/>
    <property type="match status" value="1"/>
</dbReference>
<evidence type="ECO:0000256" key="1">
    <source>
        <dbReference type="ARBA" id="ARBA00010928"/>
    </source>
</evidence>
<feature type="domain" description="Gfo/Idh/MocA-like oxidoreductase N-terminal" evidence="3">
    <location>
        <begin position="38"/>
        <end position="151"/>
    </location>
</feature>